<gene>
    <name evidence="2" type="ORF">AYI68_g4731</name>
</gene>
<accession>A0A1R0GW85</accession>
<keyword evidence="3" id="KW-1185">Reference proteome</keyword>
<dbReference type="Proteomes" id="UP000187455">
    <property type="component" value="Unassembled WGS sequence"/>
</dbReference>
<sequence>MDHEDSRGGGAGAEFDVDFEGDEEDEEEVWAEHGCFDFATGVVEEEFGEEGAHGERQNGEDIERAVVTVGFGFFEVVGVDQIVVNRVDVAVVLEAAAIESAAETVAPEFDPAHPEDERVDVLLNRAHEIMRVPDISEIKNRKFGNELAHFLIADTDRVCECVAVRQPCVVLDTVGTPLVELEVLQ</sequence>
<dbReference type="EMBL" id="LSSL01002701">
    <property type="protein sequence ID" value="OLY81166.1"/>
    <property type="molecule type" value="Genomic_DNA"/>
</dbReference>
<evidence type="ECO:0000256" key="1">
    <source>
        <dbReference type="SAM" id="MobiDB-lite"/>
    </source>
</evidence>
<dbReference type="AlphaFoldDB" id="A0A1R0GW85"/>
<reference evidence="2 3" key="1">
    <citation type="journal article" date="2016" name="Mol. Biol. Evol.">
        <title>Genome-Wide Survey of Gut Fungi (Harpellales) Reveals the First Horizontally Transferred Ubiquitin Gene from a Mosquito Host.</title>
        <authorList>
            <person name="Wang Y."/>
            <person name="White M.M."/>
            <person name="Kvist S."/>
            <person name="Moncalvo J.M."/>
        </authorList>
    </citation>
    <scope>NUCLEOTIDE SEQUENCE [LARGE SCALE GENOMIC DNA]</scope>
    <source>
        <strain evidence="2 3">ALG-7-W6</strain>
    </source>
</reference>
<name>A0A1R0GW85_9FUNG</name>
<feature type="non-terminal residue" evidence="2">
    <location>
        <position position="185"/>
    </location>
</feature>
<comment type="caution">
    <text evidence="2">The sequence shown here is derived from an EMBL/GenBank/DDBJ whole genome shotgun (WGS) entry which is preliminary data.</text>
</comment>
<protein>
    <submittedName>
        <fullName evidence="2">Uncharacterized protein</fullName>
    </submittedName>
</protein>
<feature type="region of interest" description="Disordered" evidence="1">
    <location>
        <begin position="1"/>
        <end position="22"/>
    </location>
</feature>
<organism evidence="2 3">
    <name type="scientific">Smittium mucronatum</name>
    <dbReference type="NCBI Taxonomy" id="133383"/>
    <lineage>
        <taxon>Eukaryota</taxon>
        <taxon>Fungi</taxon>
        <taxon>Fungi incertae sedis</taxon>
        <taxon>Zoopagomycota</taxon>
        <taxon>Kickxellomycotina</taxon>
        <taxon>Harpellomycetes</taxon>
        <taxon>Harpellales</taxon>
        <taxon>Legeriomycetaceae</taxon>
        <taxon>Smittium</taxon>
    </lineage>
</organism>
<evidence type="ECO:0000313" key="3">
    <source>
        <dbReference type="Proteomes" id="UP000187455"/>
    </source>
</evidence>
<evidence type="ECO:0000313" key="2">
    <source>
        <dbReference type="EMBL" id="OLY81166.1"/>
    </source>
</evidence>
<proteinExistence type="predicted"/>